<dbReference type="OrthoDB" id="2637047at2759"/>
<evidence type="ECO:0000313" key="2">
    <source>
        <dbReference type="Proteomes" id="UP000183567"/>
    </source>
</evidence>
<dbReference type="EMBL" id="LVVM01000587">
    <property type="protein sequence ID" value="OJA20365.1"/>
    <property type="molecule type" value="Genomic_DNA"/>
</dbReference>
<evidence type="ECO:0008006" key="3">
    <source>
        <dbReference type="Google" id="ProtNLM"/>
    </source>
</evidence>
<gene>
    <name evidence="1" type="ORF">AZE42_07316</name>
</gene>
<accession>A0A1J8QHI7</accession>
<reference evidence="1 2" key="1">
    <citation type="submission" date="2016-03" db="EMBL/GenBank/DDBJ databases">
        <title>Comparative genomics of the ectomycorrhizal sister species Rhizopogon vinicolor and Rhizopogon vesiculosus (Basidiomycota: Boletales) reveals a divergence of the mating type B locus.</title>
        <authorList>
            <person name="Mujic A.B."/>
            <person name="Kuo A."/>
            <person name="Tritt A."/>
            <person name="Lipzen A."/>
            <person name="Chen C."/>
            <person name="Johnson J."/>
            <person name="Sharma A."/>
            <person name="Barry K."/>
            <person name="Grigoriev I.V."/>
            <person name="Spatafora J.W."/>
        </authorList>
    </citation>
    <scope>NUCLEOTIDE SEQUENCE [LARGE SCALE GENOMIC DNA]</scope>
    <source>
        <strain evidence="1 2">AM-OR11-056</strain>
    </source>
</reference>
<comment type="caution">
    <text evidence="1">The sequence shown here is derived from an EMBL/GenBank/DDBJ whole genome shotgun (WGS) entry which is preliminary data.</text>
</comment>
<name>A0A1J8QHI7_9AGAM</name>
<proteinExistence type="predicted"/>
<evidence type="ECO:0000313" key="1">
    <source>
        <dbReference type="EMBL" id="OJA20365.1"/>
    </source>
</evidence>
<sequence length="104" mass="12364">MRSTPSQPQLNRLRRCRSLEWVHDADDDSDEKPCRMVIRVGENVAIFPLEERALATEDGSLPITSYWYGKVYQIYYNSKGDSQDAWLDIQWYYRRVDLEDENVE</sequence>
<organism evidence="1 2">
    <name type="scientific">Rhizopogon vesiculosus</name>
    <dbReference type="NCBI Taxonomy" id="180088"/>
    <lineage>
        <taxon>Eukaryota</taxon>
        <taxon>Fungi</taxon>
        <taxon>Dikarya</taxon>
        <taxon>Basidiomycota</taxon>
        <taxon>Agaricomycotina</taxon>
        <taxon>Agaricomycetes</taxon>
        <taxon>Agaricomycetidae</taxon>
        <taxon>Boletales</taxon>
        <taxon>Suillineae</taxon>
        <taxon>Rhizopogonaceae</taxon>
        <taxon>Rhizopogon</taxon>
    </lineage>
</organism>
<dbReference type="AlphaFoldDB" id="A0A1J8QHI7"/>
<keyword evidence="2" id="KW-1185">Reference proteome</keyword>
<dbReference type="Proteomes" id="UP000183567">
    <property type="component" value="Unassembled WGS sequence"/>
</dbReference>
<protein>
    <recommendedName>
        <fullName evidence="3">BAH domain-containing protein</fullName>
    </recommendedName>
</protein>